<keyword evidence="2" id="KW-0732">Signal</keyword>
<feature type="signal peptide" evidence="2">
    <location>
        <begin position="1"/>
        <end position="25"/>
    </location>
</feature>
<accession>A0ABT5KDD0</accession>
<proteinExistence type="predicted"/>
<evidence type="ECO:0000256" key="2">
    <source>
        <dbReference type="SAM" id="SignalP"/>
    </source>
</evidence>
<name>A0ABT5KDD0_9BURK</name>
<organism evidence="3 4">
    <name type="scientific">Roseateles albus</name>
    <dbReference type="NCBI Taxonomy" id="2987525"/>
    <lineage>
        <taxon>Bacteria</taxon>
        <taxon>Pseudomonadati</taxon>
        <taxon>Pseudomonadota</taxon>
        <taxon>Betaproteobacteria</taxon>
        <taxon>Burkholderiales</taxon>
        <taxon>Sphaerotilaceae</taxon>
        <taxon>Roseateles</taxon>
    </lineage>
</organism>
<dbReference type="RefSeq" id="WP_273599760.1">
    <property type="nucleotide sequence ID" value="NZ_JAQQXT010000004.1"/>
</dbReference>
<gene>
    <name evidence="3" type="ORF">PRZ03_07755</name>
</gene>
<evidence type="ECO:0008006" key="5">
    <source>
        <dbReference type="Google" id="ProtNLM"/>
    </source>
</evidence>
<protein>
    <recommendedName>
        <fullName evidence="5">Type II and III secretion system protein</fullName>
    </recommendedName>
</protein>
<keyword evidence="4" id="KW-1185">Reference proteome</keyword>
<reference evidence="3 4" key="1">
    <citation type="submission" date="2022-10" db="EMBL/GenBank/DDBJ databases">
        <title>Paucibacter sp. hw1 Genome sequencing.</title>
        <authorList>
            <person name="Park S."/>
        </authorList>
    </citation>
    <scope>NUCLEOTIDE SEQUENCE [LARGE SCALE GENOMIC DNA]</scope>
    <source>
        <strain evidence="4">hw1</strain>
    </source>
</reference>
<sequence>MKIQPAWASALALFALSSVVVDVLAEAGGSSAAQQNLWVEVRWVDSALSGAALSAVREGSVVVGTAGSVSARGSVGFNTQRRDEQQVQRLLVLNGHQASVQLTESTPVQWVDFAVPFNAGGGAGGAVPLPAAGAGANSNPGWAMPRNGVSEQTQGFTVTPHWPGGQQPVRVELRAQGTSGSGSLLQGQTQTQTQAQVFSTVSVSLGQWLTVARSGAATQRQERGVISSRSAETQSTRELQLRVDLAP</sequence>
<evidence type="ECO:0000256" key="1">
    <source>
        <dbReference type="SAM" id="MobiDB-lite"/>
    </source>
</evidence>
<feature type="compositionally biased region" description="Polar residues" evidence="1">
    <location>
        <begin position="227"/>
        <end position="238"/>
    </location>
</feature>
<feature type="region of interest" description="Disordered" evidence="1">
    <location>
        <begin position="222"/>
        <end position="247"/>
    </location>
</feature>
<evidence type="ECO:0000313" key="3">
    <source>
        <dbReference type="EMBL" id="MDC8771464.1"/>
    </source>
</evidence>
<evidence type="ECO:0000313" key="4">
    <source>
        <dbReference type="Proteomes" id="UP001221189"/>
    </source>
</evidence>
<comment type="caution">
    <text evidence="3">The sequence shown here is derived from an EMBL/GenBank/DDBJ whole genome shotgun (WGS) entry which is preliminary data.</text>
</comment>
<dbReference type="EMBL" id="JAQQXT010000004">
    <property type="protein sequence ID" value="MDC8771464.1"/>
    <property type="molecule type" value="Genomic_DNA"/>
</dbReference>
<feature type="chain" id="PRO_5046154791" description="Type II and III secretion system protein" evidence="2">
    <location>
        <begin position="26"/>
        <end position="247"/>
    </location>
</feature>
<dbReference type="Proteomes" id="UP001221189">
    <property type="component" value="Unassembled WGS sequence"/>
</dbReference>